<dbReference type="AlphaFoldDB" id="A0A1I8AM50"/>
<reference evidence="7" key="1">
    <citation type="submission" date="2016-11" db="UniProtKB">
        <authorList>
            <consortium name="WormBaseParasite"/>
        </authorList>
    </citation>
    <scope>IDENTIFICATION</scope>
</reference>
<dbReference type="InterPro" id="IPR013083">
    <property type="entry name" value="Znf_RING/FYVE/PHD"/>
</dbReference>
<evidence type="ECO:0000313" key="7">
    <source>
        <dbReference type="WBParaSite" id="L893_g702.t1"/>
    </source>
</evidence>
<accession>A0A1I8AM50</accession>
<dbReference type="InterPro" id="IPR001841">
    <property type="entry name" value="Znf_RING"/>
</dbReference>
<dbReference type="Pfam" id="PF13445">
    <property type="entry name" value="zf-RING_UBOX"/>
    <property type="match status" value="1"/>
</dbReference>
<evidence type="ECO:0000259" key="5">
    <source>
        <dbReference type="PROSITE" id="PS50089"/>
    </source>
</evidence>
<keyword evidence="6" id="KW-1185">Reference proteome</keyword>
<dbReference type="WBParaSite" id="L893_g702.t1">
    <property type="protein sequence ID" value="L893_g702.t1"/>
    <property type="gene ID" value="L893_g702"/>
</dbReference>
<dbReference type="PANTHER" id="PTHR25462:SF296">
    <property type="entry name" value="MEIOTIC P26, ISOFORM F"/>
    <property type="match status" value="1"/>
</dbReference>
<dbReference type="GO" id="GO:0061630">
    <property type="term" value="F:ubiquitin protein ligase activity"/>
    <property type="evidence" value="ECO:0007669"/>
    <property type="project" value="TreeGrafter"/>
</dbReference>
<evidence type="ECO:0000256" key="3">
    <source>
        <dbReference type="ARBA" id="ARBA00022833"/>
    </source>
</evidence>
<name>A0A1I8AM50_9BILA</name>
<evidence type="ECO:0000256" key="4">
    <source>
        <dbReference type="PROSITE-ProRule" id="PRU00175"/>
    </source>
</evidence>
<feature type="domain" description="RING-type" evidence="5">
    <location>
        <begin position="66"/>
        <end position="110"/>
    </location>
</feature>
<dbReference type="InterPro" id="IPR047153">
    <property type="entry name" value="TRIM45/56/19-like"/>
</dbReference>
<organism evidence="6 7">
    <name type="scientific">Steinernema glaseri</name>
    <dbReference type="NCBI Taxonomy" id="37863"/>
    <lineage>
        <taxon>Eukaryota</taxon>
        <taxon>Metazoa</taxon>
        <taxon>Ecdysozoa</taxon>
        <taxon>Nematoda</taxon>
        <taxon>Chromadorea</taxon>
        <taxon>Rhabditida</taxon>
        <taxon>Tylenchina</taxon>
        <taxon>Panagrolaimomorpha</taxon>
        <taxon>Strongyloidoidea</taxon>
        <taxon>Steinernematidae</taxon>
        <taxon>Steinernema</taxon>
    </lineage>
</organism>
<dbReference type="InterPro" id="IPR027370">
    <property type="entry name" value="Znf-RING_euk"/>
</dbReference>
<proteinExistence type="predicted"/>
<evidence type="ECO:0000256" key="2">
    <source>
        <dbReference type="ARBA" id="ARBA00022771"/>
    </source>
</evidence>
<dbReference type="SUPFAM" id="SSF57850">
    <property type="entry name" value="RING/U-box"/>
    <property type="match status" value="1"/>
</dbReference>
<keyword evidence="3" id="KW-0862">Zinc</keyword>
<keyword evidence="2 4" id="KW-0863">Zinc-finger</keyword>
<evidence type="ECO:0000313" key="6">
    <source>
        <dbReference type="Proteomes" id="UP000095287"/>
    </source>
</evidence>
<dbReference type="PANTHER" id="PTHR25462">
    <property type="entry name" value="BONUS, ISOFORM C-RELATED"/>
    <property type="match status" value="1"/>
</dbReference>
<evidence type="ECO:0000256" key="1">
    <source>
        <dbReference type="ARBA" id="ARBA00022723"/>
    </source>
</evidence>
<protein>
    <submittedName>
        <fullName evidence="7">RING-type domain-containing protein</fullName>
    </submittedName>
</protein>
<keyword evidence="1" id="KW-0479">Metal-binding</keyword>
<dbReference type="SMART" id="SM00184">
    <property type="entry name" value="RING"/>
    <property type="match status" value="1"/>
</dbReference>
<dbReference type="Gene3D" id="3.30.40.10">
    <property type="entry name" value="Zinc/RING finger domain, C3HC4 (zinc finger)"/>
    <property type="match status" value="1"/>
</dbReference>
<dbReference type="GO" id="GO:0008270">
    <property type="term" value="F:zinc ion binding"/>
    <property type="evidence" value="ECO:0007669"/>
    <property type="project" value="UniProtKB-KW"/>
</dbReference>
<dbReference type="PROSITE" id="PS50089">
    <property type="entry name" value="ZF_RING_2"/>
    <property type="match status" value="1"/>
</dbReference>
<sequence length="220" mass="24199">MDLKVCTVEDITNEVVHLGDMRGILDGAEDGEAIYLLGLDKDDDRVLWKMETLGDPSDTVRDDFCCGICLQLFEAPKVLPCGHSICAGCESMVGVENGLNAKELTCPFCRKSVVLGAGETLPMNYALQSVIESSMTSLRTREDPFLCSTCRTGRKREHCRTCTGGAKRVDRAKKAVSLDVLLWGTCEILKFLRGQLYQLLSYVPLLPVVDGHRSEDGDDC</sequence>
<dbReference type="Proteomes" id="UP000095287">
    <property type="component" value="Unplaced"/>
</dbReference>